<comment type="caution">
    <text evidence="4">The sequence shown here is derived from an EMBL/GenBank/DDBJ whole genome shotgun (WGS) entry which is preliminary data.</text>
</comment>
<dbReference type="InterPro" id="IPR002711">
    <property type="entry name" value="HNH"/>
</dbReference>
<evidence type="ECO:0000259" key="3">
    <source>
        <dbReference type="SMART" id="SM00507"/>
    </source>
</evidence>
<evidence type="ECO:0000313" key="4">
    <source>
        <dbReference type="EMBL" id="MFC0249855.1"/>
    </source>
</evidence>
<feature type="region of interest" description="Disordered" evidence="2">
    <location>
        <begin position="470"/>
        <end position="511"/>
    </location>
</feature>
<gene>
    <name evidence="4" type="ORF">ACFFIO_15215</name>
</gene>
<feature type="compositionally biased region" description="Basic and acidic residues" evidence="2">
    <location>
        <begin position="311"/>
        <end position="334"/>
    </location>
</feature>
<dbReference type="EMBL" id="JBHLWH010000043">
    <property type="protein sequence ID" value="MFC0249855.1"/>
    <property type="molecule type" value="Genomic_DNA"/>
</dbReference>
<dbReference type="SMART" id="SM00507">
    <property type="entry name" value="HNHc"/>
    <property type="match status" value="1"/>
</dbReference>
<dbReference type="CDD" id="cd00085">
    <property type="entry name" value="HNHc"/>
    <property type="match status" value="1"/>
</dbReference>
<evidence type="ECO:0000313" key="5">
    <source>
        <dbReference type="Proteomes" id="UP001589766"/>
    </source>
</evidence>
<feature type="compositionally biased region" description="Low complexity" evidence="2">
    <location>
        <begin position="297"/>
        <end position="310"/>
    </location>
</feature>
<proteinExistence type="inferred from homology"/>
<keyword evidence="5" id="KW-1185">Reference proteome</keyword>
<sequence>MFESMAGTAASSGVPGSSDTAWMRSAPVDAAGCSALVDVLARMPVADAEAEAVDRLRALEELKAACAAAQARETVRFHQLRCEAEAVAGVPARERGRGVASEVVLARSGSPQSGSRDVGLARALVEEMPHTMAALTRGGISEWKVTVVCKETAWLPVEARREVDAALAGRLESLGVTQLGGEARRLAQHLDPASAVAQTDRCERERRVSVRPAPGGMSYLTALLPMRQGVACLAALKKAASTAVGVGAAAERTQDQVMADLLVERVTGQAEADAVPVEVHLVMTDMALFGSVPGGRSAADSTDSPSAAHGGVDDHTGVDTDADTPTRADHHDRNGVVMDGTQTPAWLVGQGPMPAGTARAWLTGSKAPVFLRRLYTAPETDQLVSMDSRRREFPGLLRRMVFLREDTCRTPWCDAAVKHIDHAVPYRDGGPTSFANGSGLCERCNYTKEYPDWCHEASTEGLVVTTPTGHRYRQSTPPLMPAPVAQFGSQPDRPSSARNAEISAAASGARS</sequence>
<comment type="similarity">
    <text evidence="1">Belongs to the Rv1128c/1148c/1588c/1702c/1945/3466 family.</text>
</comment>
<feature type="domain" description="HNH nuclease" evidence="3">
    <location>
        <begin position="396"/>
        <end position="446"/>
    </location>
</feature>
<protein>
    <submittedName>
        <fullName evidence="4">DUF222 domain-containing protein</fullName>
    </submittedName>
</protein>
<dbReference type="RefSeq" id="WP_378043117.1">
    <property type="nucleotide sequence ID" value="NZ_JBHLWH010000043.1"/>
</dbReference>
<organism evidence="4 5">
    <name type="scientific">Citricoccus parietis</name>
    <dbReference type="NCBI Taxonomy" id="592307"/>
    <lineage>
        <taxon>Bacteria</taxon>
        <taxon>Bacillati</taxon>
        <taxon>Actinomycetota</taxon>
        <taxon>Actinomycetes</taxon>
        <taxon>Micrococcales</taxon>
        <taxon>Micrococcaceae</taxon>
        <taxon>Citricoccus</taxon>
    </lineage>
</organism>
<dbReference type="Pfam" id="PF02720">
    <property type="entry name" value="DUF222"/>
    <property type="match status" value="1"/>
</dbReference>
<dbReference type="InterPro" id="IPR003870">
    <property type="entry name" value="DUF222"/>
</dbReference>
<feature type="compositionally biased region" description="Polar residues" evidence="2">
    <location>
        <begin position="487"/>
        <end position="498"/>
    </location>
</feature>
<dbReference type="InterPro" id="IPR003615">
    <property type="entry name" value="HNH_nuc"/>
</dbReference>
<accession>A0ABV6F8K7</accession>
<name>A0ABV6F8K7_9MICC</name>
<evidence type="ECO:0000256" key="2">
    <source>
        <dbReference type="SAM" id="MobiDB-lite"/>
    </source>
</evidence>
<dbReference type="Pfam" id="PF01844">
    <property type="entry name" value="HNH"/>
    <property type="match status" value="1"/>
</dbReference>
<dbReference type="Proteomes" id="UP001589766">
    <property type="component" value="Unassembled WGS sequence"/>
</dbReference>
<evidence type="ECO:0000256" key="1">
    <source>
        <dbReference type="ARBA" id="ARBA00023450"/>
    </source>
</evidence>
<reference evidence="4 5" key="1">
    <citation type="submission" date="2024-09" db="EMBL/GenBank/DDBJ databases">
        <authorList>
            <person name="Sun Q."/>
            <person name="Mori K."/>
        </authorList>
    </citation>
    <scope>NUCLEOTIDE SEQUENCE [LARGE SCALE GENOMIC DNA]</scope>
    <source>
        <strain evidence="4 5">CCM 7609</strain>
    </source>
</reference>
<feature type="region of interest" description="Disordered" evidence="2">
    <location>
        <begin position="293"/>
        <end position="337"/>
    </location>
</feature>